<feature type="region of interest" description="Disordered" evidence="1">
    <location>
        <begin position="187"/>
        <end position="224"/>
    </location>
</feature>
<dbReference type="Proteomes" id="UP000094065">
    <property type="component" value="Unassembled WGS sequence"/>
</dbReference>
<dbReference type="GO" id="GO:0005634">
    <property type="term" value="C:nucleus"/>
    <property type="evidence" value="ECO:0007669"/>
    <property type="project" value="UniProtKB-SubCell"/>
</dbReference>
<dbReference type="Gene3D" id="3.30.70.330">
    <property type="match status" value="1"/>
</dbReference>
<evidence type="ECO:0000313" key="2">
    <source>
        <dbReference type="EMBL" id="ODN83194.1"/>
    </source>
</evidence>
<evidence type="ECO:0000313" key="3">
    <source>
        <dbReference type="Proteomes" id="UP000094065"/>
    </source>
</evidence>
<dbReference type="STRING" id="1295533.A0A1E3I3J6"/>
<organism evidence="2 3">
    <name type="scientific">Cryptococcus amylolentus CBS 6039</name>
    <dbReference type="NCBI Taxonomy" id="1295533"/>
    <lineage>
        <taxon>Eukaryota</taxon>
        <taxon>Fungi</taxon>
        <taxon>Dikarya</taxon>
        <taxon>Basidiomycota</taxon>
        <taxon>Agaricomycotina</taxon>
        <taxon>Tremellomycetes</taxon>
        <taxon>Tremellales</taxon>
        <taxon>Cryptococcaceae</taxon>
        <taxon>Cryptococcus</taxon>
    </lineage>
</organism>
<name>A0A1E3I3J6_9TREE</name>
<dbReference type="AlphaFoldDB" id="A0A1E3I3J6"/>
<keyword evidence="3" id="KW-1185">Reference proteome</keyword>
<dbReference type="GO" id="GO:0006397">
    <property type="term" value="P:mRNA processing"/>
    <property type="evidence" value="ECO:0007669"/>
    <property type="project" value="UniProtKB-KW"/>
</dbReference>
<evidence type="ECO:0000256" key="1">
    <source>
        <dbReference type="SAM" id="MobiDB-lite"/>
    </source>
</evidence>
<dbReference type="EMBL" id="AWGJ01000002">
    <property type="protein sequence ID" value="ODN83194.1"/>
    <property type="molecule type" value="Genomic_DNA"/>
</dbReference>
<dbReference type="InterPro" id="IPR035979">
    <property type="entry name" value="RBD_domain_sf"/>
</dbReference>
<feature type="region of interest" description="Disordered" evidence="1">
    <location>
        <begin position="15"/>
        <end position="38"/>
    </location>
</feature>
<gene>
    <name evidence="2" type="ORF">L202_01382</name>
</gene>
<dbReference type="InterPro" id="IPR012677">
    <property type="entry name" value="Nucleotide-bd_a/b_plait_sf"/>
</dbReference>
<dbReference type="OrthoDB" id="10065185at2759"/>
<reference evidence="2 3" key="1">
    <citation type="submission" date="2016-06" db="EMBL/GenBank/DDBJ databases">
        <title>Evolution of pathogenesis and genome organization in the Tremellales.</title>
        <authorList>
            <person name="Cuomo C."/>
            <person name="Litvintseva A."/>
            <person name="Heitman J."/>
            <person name="Chen Y."/>
            <person name="Sun S."/>
            <person name="Springer D."/>
            <person name="Dromer F."/>
            <person name="Young S."/>
            <person name="Zeng Q."/>
            <person name="Chapman S."/>
            <person name="Gujja S."/>
            <person name="Saif S."/>
            <person name="Birren B."/>
        </authorList>
    </citation>
    <scope>NUCLEOTIDE SEQUENCE [LARGE SCALE GENOMIC DNA]</scope>
    <source>
        <strain evidence="2 3">CBS 6039</strain>
    </source>
</reference>
<dbReference type="PANTHER" id="PTHR23204">
    <property type="entry name" value="CLEAVAGE AND POLYADENYLATION SPECIFIC FACTOR"/>
    <property type="match status" value="1"/>
</dbReference>
<dbReference type="GeneID" id="30152691"/>
<feature type="compositionally biased region" description="Low complexity" evidence="1">
    <location>
        <begin position="203"/>
        <end position="213"/>
    </location>
</feature>
<sequence length="276" mass="30720">MHAQLHLSHVQNDANPLKRFNYPGAHSGARDPTKKKTGSKRVFGLDASVEEIDSVVFHDLHWWTADRDIIQLLEHLNITITDKDIMFMEHKVNGKSKGQCVVNCHSKDQALAVYGWMQNNVFQGKRVLTTLAASILGNPFHPDNQDLPAPRPLSSAIHQTMNQATNSHGGVNFNRVNKTLRMNQAGLGNGHPSGIKHGHHSHLQPQHTPQQAHQHPHQYGMAGYPSPGQALMMGMFPMDPNVMPWSPQAEYLSDYNLGSFKPTNELWMGGMVQSGL</sequence>
<accession>A0A1E3I3J6</accession>
<dbReference type="GO" id="GO:0003676">
    <property type="term" value="F:nucleic acid binding"/>
    <property type="evidence" value="ECO:0007669"/>
    <property type="project" value="InterPro"/>
</dbReference>
<proteinExistence type="predicted"/>
<evidence type="ECO:0008006" key="4">
    <source>
        <dbReference type="Google" id="ProtNLM"/>
    </source>
</evidence>
<dbReference type="RefSeq" id="XP_018997194.1">
    <property type="nucleotide sequence ID" value="XM_019134767.1"/>
</dbReference>
<comment type="caution">
    <text evidence="2">The sequence shown here is derived from an EMBL/GenBank/DDBJ whole genome shotgun (WGS) entry which is preliminary data.</text>
</comment>
<dbReference type="SUPFAM" id="SSF54928">
    <property type="entry name" value="RNA-binding domain, RBD"/>
    <property type="match status" value="1"/>
</dbReference>
<dbReference type="InterPro" id="IPR034772">
    <property type="entry name" value="CPSF6/7"/>
</dbReference>
<protein>
    <recommendedName>
        <fullName evidence="4">RRM domain-containing protein</fullName>
    </recommendedName>
</protein>